<sequence length="69" mass="7689">MSWDLVEGATKYEIWRDGIKVSESDTNAFKDTGLVADTDYKYQVKSVKNSLISELSPVVTIKTKESQSG</sequence>
<comment type="caution">
    <text evidence="2">The sequence shown here is derived from an EMBL/GenBank/DDBJ whole genome shotgun (WGS) entry which is preliminary data.</text>
</comment>
<accession>A0A842ABW1</accession>
<dbReference type="AlphaFoldDB" id="A0A842ABW1"/>
<protein>
    <submittedName>
        <fullName evidence="2">Fibronectin type III domain-containing protein</fullName>
    </submittedName>
</protein>
<dbReference type="InterPro" id="IPR013783">
    <property type="entry name" value="Ig-like_fold"/>
</dbReference>
<evidence type="ECO:0000313" key="3">
    <source>
        <dbReference type="Proteomes" id="UP000574104"/>
    </source>
</evidence>
<dbReference type="SUPFAM" id="SSF49265">
    <property type="entry name" value="Fibronectin type III"/>
    <property type="match status" value="1"/>
</dbReference>
<dbReference type="InterPro" id="IPR036116">
    <property type="entry name" value="FN3_sf"/>
</dbReference>
<evidence type="ECO:0000259" key="1">
    <source>
        <dbReference type="PROSITE" id="PS50853"/>
    </source>
</evidence>
<dbReference type="CDD" id="cd00063">
    <property type="entry name" value="FN3"/>
    <property type="match status" value="1"/>
</dbReference>
<reference evidence="2 3" key="1">
    <citation type="submission" date="2020-03" db="EMBL/GenBank/DDBJ databases">
        <title>Soil Listeria distribution.</title>
        <authorList>
            <person name="Liao J."/>
            <person name="Wiedmann M."/>
        </authorList>
    </citation>
    <scope>NUCLEOTIDE SEQUENCE [LARGE SCALE GENOMIC DNA]</scope>
    <source>
        <strain evidence="2 3">FSL L7-1299</strain>
    </source>
</reference>
<evidence type="ECO:0000313" key="2">
    <source>
        <dbReference type="EMBL" id="MBC1615313.1"/>
    </source>
</evidence>
<name>A0A842ABW1_9LIST</name>
<dbReference type="Proteomes" id="UP000574104">
    <property type="component" value="Unassembled WGS sequence"/>
</dbReference>
<gene>
    <name evidence="2" type="ORF">HB904_03890</name>
</gene>
<dbReference type="Gene3D" id="2.60.40.10">
    <property type="entry name" value="Immunoglobulins"/>
    <property type="match status" value="1"/>
</dbReference>
<feature type="domain" description="Fibronectin type-III" evidence="1">
    <location>
        <begin position="1"/>
        <end position="66"/>
    </location>
</feature>
<proteinExistence type="predicted"/>
<dbReference type="EMBL" id="JAARSH010000002">
    <property type="protein sequence ID" value="MBC1615313.1"/>
    <property type="molecule type" value="Genomic_DNA"/>
</dbReference>
<dbReference type="PROSITE" id="PS50853">
    <property type="entry name" value="FN3"/>
    <property type="match status" value="1"/>
</dbReference>
<organism evidence="2 3">
    <name type="scientific">Listeria booriae</name>
    <dbReference type="NCBI Taxonomy" id="1552123"/>
    <lineage>
        <taxon>Bacteria</taxon>
        <taxon>Bacillati</taxon>
        <taxon>Bacillota</taxon>
        <taxon>Bacilli</taxon>
        <taxon>Bacillales</taxon>
        <taxon>Listeriaceae</taxon>
        <taxon>Listeria</taxon>
    </lineage>
</organism>
<dbReference type="InterPro" id="IPR003961">
    <property type="entry name" value="FN3_dom"/>
</dbReference>